<dbReference type="Proteomes" id="UP000504844">
    <property type="component" value="Plasmid unnamed1"/>
</dbReference>
<dbReference type="GO" id="GO:0008233">
    <property type="term" value="F:peptidase activity"/>
    <property type="evidence" value="ECO:0007669"/>
    <property type="project" value="UniProtKB-KW"/>
</dbReference>
<dbReference type="EMBL" id="CP054144">
    <property type="protein sequence ID" value="QKJ68257.1"/>
    <property type="molecule type" value="Genomic_DNA"/>
</dbReference>
<dbReference type="InterPro" id="IPR036590">
    <property type="entry name" value="SRAP-like"/>
</dbReference>
<keyword evidence="3" id="KW-0227">DNA damage</keyword>
<evidence type="ECO:0000256" key="4">
    <source>
        <dbReference type="ARBA" id="ARBA00022801"/>
    </source>
</evidence>
<name>A0A6M8T2P7_9NEIS</name>
<proteinExistence type="inferred from homology"/>
<dbReference type="KEGG" id="dee:HQN60_15710"/>
<evidence type="ECO:0000256" key="5">
    <source>
        <dbReference type="ARBA" id="ARBA00023124"/>
    </source>
</evidence>
<comment type="similarity">
    <text evidence="1 8">Belongs to the SOS response-associated peptidase family.</text>
</comment>
<dbReference type="Pfam" id="PF02586">
    <property type="entry name" value="SRAP"/>
    <property type="match status" value="1"/>
</dbReference>
<keyword evidence="5" id="KW-0190">Covalent protein-DNA linkage</keyword>
<dbReference type="RefSeq" id="WP_173534758.1">
    <property type="nucleotide sequence ID" value="NZ_CP054144.1"/>
</dbReference>
<dbReference type="EC" id="3.4.-.-" evidence="8"/>
<dbReference type="AlphaFoldDB" id="A0A6M8T2P7"/>
<evidence type="ECO:0000256" key="8">
    <source>
        <dbReference type="RuleBase" id="RU364100"/>
    </source>
</evidence>
<keyword evidence="6" id="KW-0238">DNA-binding</keyword>
<evidence type="ECO:0000256" key="1">
    <source>
        <dbReference type="ARBA" id="ARBA00008136"/>
    </source>
</evidence>
<reference evidence="9 10" key="1">
    <citation type="submission" date="2020-05" db="EMBL/GenBank/DDBJ databases">
        <title>Complete genome sequence of Deefgea sp. D17.</title>
        <authorList>
            <person name="Bae J.-W."/>
            <person name="Han J.E."/>
        </authorList>
    </citation>
    <scope>NUCLEOTIDE SEQUENCE [LARGE SCALE GENOMIC DNA]</scope>
    <source>
        <strain evidence="9 10">D17</strain>
        <plasmid evidence="9 10">unnamed1</plasmid>
    </source>
</reference>
<protein>
    <recommendedName>
        <fullName evidence="8">Abasic site processing protein</fullName>
        <ecNumber evidence="8">3.4.-.-</ecNumber>
    </recommendedName>
</protein>
<sequence>MCGRFALYADTALIRERFQLRDLPTGFAPHYNFAPSLPLLTIRPDAQGGRVARMRRWGLVPHWAADAKIGNKLSNARAETAWQKPSFRDAFHIGRCIISASGYYEWQTREEGGKLVKQPYYLYAQSGETLAMAGLVSLWIAPDGSKLPTCCVLTTTPNNMTAEIHERMPVLLTSPAAEEIWLNDDSPLGAVRELCAPCNENYLLTHMVSRRVNAARENDSGLMAIYADPQ</sequence>
<keyword evidence="2 8" id="KW-0645">Protease</keyword>
<gene>
    <name evidence="9" type="ORF">HQN60_15710</name>
</gene>
<evidence type="ECO:0000256" key="2">
    <source>
        <dbReference type="ARBA" id="ARBA00022670"/>
    </source>
</evidence>
<accession>A0A6M8T2P7</accession>
<dbReference type="SUPFAM" id="SSF143081">
    <property type="entry name" value="BB1717-like"/>
    <property type="match status" value="1"/>
</dbReference>
<keyword evidence="4 8" id="KW-0378">Hydrolase</keyword>
<dbReference type="GO" id="GO:0016829">
    <property type="term" value="F:lyase activity"/>
    <property type="evidence" value="ECO:0007669"/>
    <property type="project" value="UniProtKB-KW"/>
</dbReference>
<dbReference type="GO" id="GO:0006508">
    <property type="term" value="P:proteolysis"/>
    <property type="evidence" value="ECO:0007669"/>
    <property type="project" value="UniProtKB-KW"/>
</dbReference>
<organism evidence="9 10">
    <name type="scientific">Deefgea piscis</name>
    <dbReference type="NCBI Taxonomy" id="2739061"/>
    <lineage>
        <taxon>Bacteria</taxon>
        <taxon>Pseudomonadati</taxon>
        <taxon>Pseudomonadota</taxon>
        <taxon>Betaproteobacteria</taxon>
        <taxon>Neisseriales</taxon>
        <taxon>Chitinibacteraceae</taxon>
        <taxon>Deefgea</taxon>
    </lineage>
</organism>
<evidence type="ECO:0000256" key="7">
    <source>
        <dbReference type="ARBA" id="ARBA00023239"/>
    </source>
</evidence>
<keyword evidence="7" id="KW-0456">Lyase</keyword>
<evidence type="ECO:0000313" key="10">
    <source>
        <dbReference type="Proteomes" id="UP000504844"/>
    </source>
</evidence>
<dbReference type="GO" id="GO:0106300">
    <property type="term" value="P:protein-DNA covalent cross-linking repair"/>
    <property type="evidence" value="ECO:0007669"/>
    <property type="project" value="InterPro"/>
</dbReference>
<geneLocation type="plasmid" evidence="9 10">
    <name>unnamed1</name>
</geneLocation>
<evidence type="ECO:0000256" key="3">
    <source>
        <dbReference type="ARBA" id="ARBA00022763"/>
    </source>
</evidence>
<dbReference type="PANTHER" id="PTHR13604">
    <property type="entry name" value="DC12-RELATED"/>
    <property type="match status" value="1"/>
</dbReference>
<keyword evidence="10" id="KW-1185">Reference proteome</keyword>
<dbReference type="PANTHER" id="PTHR13604:SF0">
    <property type="entry name" value="ABASIC SITE PROCESSING PROTEIN HMCES"/>
    <property type="match status" value="1"/>
</dbReference>
<evidence type="ECO:0000256" key="6">
    <source>
        <dbReference type="ARBA" id="ARBA00023125"/>
    </source>
</evidence>
<dbReference type="Gene3D" id="3.90.1680.10">
    <property type="entry name" value="SOS response associated peptidase-like"/>
    <property type="match status" value="1"/>
</dbReference>
<keyword evidence="9" id="KW-0614">Plasmid</keyword>
<evidence type="ECO:0000313" key="9">
    <source>
        <dbReference type="EMBL" id="QKJ68257.1"/>
    </source>
</evidence>
<dbReference type="InterPro" id="IPR003738">
    <property type="entry name" value="SRAP"/>
</dbReference>
<dbReference type="GO" id="GO:0003697">
    <property type="term" value="F:single-stranded DNA binding"/>
    <property type="evidence" value="ECO:0007669"/>
    <property type="project" value="InterPro"/>
</dbReference>